<dbReference type="InterPro" id="IPR046956">
    <property type="entry name" value="RLP23-like"/>
</dbReference>
<dbReference type="PRINTS" id="PR00019">
    <property type="entry name" value="LEURICHRPT"/>
</dbReference>
<keyword evidence="7" id="KW-0677">Repeat</keyword>
<dbReference type="AlphaFoldDB" id="A0A2N9GL09"/>
<gene>
    <name evidence="13" type="ORF">FSB_LOCUS27873</name>
</gene>
<name>A0A2N9GL09_FAGSY</name>
<comment type="similarity">
    <text evidence="2">Belongs to the RLP family.</text>
</comment>
<evidence type="ECO:0000256" key="1">
    <source>
        <dbReference type="ARBA" id="ARBA00004251"/>
    </source>
</evidence>
<keyword evidence="4" id="KW-0433">Leucine-rich repeat</keyword>
<dbReference type="InterPro" id="IPR003591">
    <property type="entry name" value="Leu-rich_rpt_typical-subtyp"/>
</dbReference>
<evidence type="ECO:0000256" key="4">
    <source>
        <dbReference type="ARBA" id="ARBA00022614"/>
    </source>
</evidence>
<comment type="subcellular location">
    <subcellularLocation>
        <location evidence="1">Cell membrane</location>
        <topology evidence="1">Single-pass type I membrane protein</topology>
    </subcellularLocation>
</comment>
<feature type="domain" description="Leucine-rich repeat-containing N-terminal plant-type" evidence="12">
    <location>
        <begin position="7"/>
        <end position="58"/>
    </location>
</feature>
<keyword evidence="3" id="KW-1003">Cell membrane</keyword>
<dbReference type="InterPro" id="IPR001611">
    <property type="entry name" value="Leu-rich_rpt"/>
</dbReference>
<evidence type="ECO:0000313" key="13">
    <source>
        <dbReference type="EMBL" id="SPC99991.1"/>
    </source>
</evidence>
<sequence>MQPLCHHDEKLALLQFKESFIINKSASLDDPFAYPKVKSWTLEGENNDCCSWDGVDCDEDTGHVIGLDLSSSCLYGSINSNSSLFRLVHLQSLNLAHNHFKYSQIPSQIGNLSRLTYLNLSSSMFSGQIPFEVSKLSQLSSLSPLEEMTFADTSFSGDLPASMGNLGSLIALDMWSCNLSGPIPYSIGNLTNFVYLELSNNSLAEIPESVGDLLKGLHMLNLSNNILTGHIPPSLGNLTTLESLDLSQNRLSGEIPPQLAQLTFLEWFNVSHNNLTGSIPQGKQFNTFENSSFEGNLGLCGNPLSKKCWVSDSSPPPPSISKQSQDSTGSLFEFGWKIVLVGYGFGLTCWSYNWQHCGYKKT</sequence>
<dbReference type="SMART" id="SM00369">
    <property type="entry name" value="LRR_TYP"/>
    <property type="match status" value="3"/>
</dbReference>
<organism evidence="13">
    <name type="scientific">Fagus sylvatica</name>
    <name type="common">Beechnut</name>
    <dbReference type="NCBI Taxonomy" id="28930"/>
    <lineage>
        <taxon>Eukaryota</taxon>
        <taxon>Viridiplantae</taxon>
        <taxon>Streptophyta</taxon>
        <taxon>Embryophyta</taxon>
        <taxon>Tracheophyta</taxon>
        <taxon>Spermatophyta</taxon>
        <taxon>Magnoliopsida</taxon>
        <taxon>eudicotyledons</taxon>
        <taxon>Gunneridae</taxon>
        <taxon>Pentapetalae</taxon>
        <taxon>rosids</taxon>
        <taxon>fabids</taxon>
        <taxon>Fagales</taxon>
        <taxon>Fagaceae</taxon>
        <taxon>Fagus</taxon>
    </lineage>
</organism>
<evidence type="ECO:0000256" key="3">
    <source>
        <dbReference type="ARBA" id="ARBA00022475"/>
    </source>
</evidence>
<dbReference type="InterPro" id="IPR032675">
    <property type="entry name" value="LRR_dom_sf"/>
</dbReference>
<evidence type="ECO:0000256" key="11">
    <source>
        <dbReference type="ARBA" id="ARBA00023180"/>
    </source>
</evidence>
<keyword evidence="5" id="KW-0812">Transmembrane</keyword>
<evidence type="ECO:0000256" key="9">
    <source>
        <dbReference type="ARBA" id="ARBA00023136"/>
    </source>
</evidence>
<keyword evidence="10" id="KW-0675">Receptor</keyword>
<evidence type="ECO:0000256" key="6">
    <source>
        <dbReference type="ARBA" id="ARBA00022729"/>
    </source>
</evidence>
<dbReference type="PANTHER" id="PTHR48061:SF12">
    <property type="entry name" value="DISEASE RESISTANCE LIKE PROTEIN"/>
    <property type="match status" value="1"/>
</dbReference>
<keyword evidence="6" id="KW-0732">Signal</keyword>
<keyword evidence="8" id="KW-1133">Transmembrane helix</keyword>
<dbReference type="InterPro" id="IPR013210">
    <property type="entry name" value="LRR_N_plant-typ"/>
</dbReference>
<evidence type="ECO:0000256" key="2">
    <source>
        <dbReference type="ARBA" id="ARBA00009592"/>
    </source>
</evidence>
<reference evidence="13" key="1">
    <citation type="submission" date="2018-02" db="EMBL/GenBank/DDBJ databases">
        <authorList>
            <person name="Cohen D.B."/>
            <person name="Kent A.D."/>
        </authorList>
    </citation>
    <scope>NUCLEOTIDE SEQUENCE</scope>
</reference>
<evidence type="ECO:0000256" key="10">
    <source>
        <dbReference type="ARBA" id="ARBA00023170"/>
    </source>
</evidence>
<evidence type="ECO:0000256" key="5">
    <source>
        <dbReference type="ARBA" id="ARBA00022692"/>
    </source>
</evidence>
<protein>
    <recommendedName>
        <fullName evidence="12">Leucine-rich repeat-containing N-terminal plant-type domain-containing protein</fullName>
    </recommendedName>
</protein>
<proteinExistence type="inferred from homology"/>
<keyword evidence="11" id="KW-0325">Glycoprotein</keyword>
<dbReference type="FunFam" id="3.80.10.10:FF:000111">
    <property type="entry name" value="LRR receptor-like serine/threonine-protein kinase ERECTA"/>
    <property type="match status" value="1"/>
</dbReference>
<dbReference type="Gene3D" id="3.80.10.10">
    <property type="entry name" value="Ribonuclease Inhibitor"/>
    <property type="match status" value="2"/>
</dbReference>
<dbReference type="SUPFAM" id="SSF52058">
    <property type="entry name" value="L domain-like"/>
    <property type="match status" value="1"/>
</dbReference>
<dbReference type="PANTHER" id="PTHR48061">
    <property type="entry name" value="LEUCINE-RICH REPEAT RECEPTOR PROTEIN KINASE EMS1-LIKE-RELATED"/>
    <property type="match status" value="1"/>
</dbReference>
<dbReference type="Pfam" id="PF08263">
    <property type="entry name" value="LRRNT_2"/>
    <property type="match status" value="1"/>
</dbReference>
<evidence type="ECO:0000259" key="12">
    <source>
        <dbReference type="Pfam" id="PF08263"/>
    </source>
</evidence>
<keyword evidence="9" id="KW-0472">Membrane</keyword>
<dbReference type="EMBL" id="OIVN01002033">
    <property type="protein sequence ID" value="SPC99991.1"/>
    <property type="molecule type" value="Genomic_DNA"/>
</dbReference>
<evidence type="ECO:0000256" key="8">
    <source>
        <dbReference type="ARBA" id="ARBA00022989"/>
    </source>
</evidence>
<dbReference type="Pfam" id="PF00560">
    <property type="entry name" value="LRR_1"/>
    <property type="match status" value="6"/>
</dbReference>
<accession>A0A2N9GL09</accession>
<evidence type="ECO:0000256" key="7">
    <source>
        <dbReference type="ARBA" id="ARBA00022737"/>
    </source>
</evidence>
<dbReference type="GO" id="GO:0005886">
    <property type="term" value="C:plasma membrane"/>
    <property type="evidence" value="ECO:0007669"/>
    <property type="project" value="UniProtKB-SubCell"/>
</dbReference>